<evidence type="ECO:0000256" key="8">
    <source>
        <dbReference type="PROSITE-ProRule" id="PRU00042"/>
    </source>
</evidence>
<dbReference type="Proteomes" id="UP000475862">
    <property type="component" value="Unassembled WGS sequence"/>
</dbReference>
<dbReference type="InterPro" id="IPR051061">
    <property type="entry name" value="Zinc_finger_trans_reg"/>
</dbReference>
<dbReference type="SUPFAM" id="SSF57667">
    <property type="entry name" value="beta-beta-alpha zinc fingers"/>
    <property type="match status" value="1"/>
</dbReference>
<keyword evidence="6" id="KW-0804">Transcription</keyword>
<evidence type="ECO:0000256" key="4">
    <source>
        <dbReference type="ARBA" id="ARBA00022833"/>
    </source>
</evidence>
<keyword evidence="7" id="KW-0539">Nucleus</keyword>
<evidence type="ECO:0000256" key="7">
    <source>
        <dbReference type="ARBA" id="ARBA00023242"/>
    </source>
</evidence>
<feature type="domain" description="C2H2-type" evidence="9">
    <location>
        <begin position="22"/>
        <end position="50"/>
    </location>
</feature>
<keyword evidence="4" id="KW-0862">Zinc</keyword>
<feature type="domain" description="C2H2-type" evidence="9">
    <location>
        <begin position="154"/>
        <end position="182"/>
    </location>
</feature>
<organism evidence="10 11">
    <name type="scientific">Aphis glycines</name>
    <name type="common">Soybean aphid</name>
    <dbReference type="NCBI Taxonomy" id="307491"/>
    <lineage>
        <taxon>Eukaryota</taxon>
        <taxon>Metazoa</taxon>
        <taxon>Ecdysozoa</taxon>
        <taxon>Arthropoda</taxon>
        <taxon>Hexapoda</taxon>
        <taxon>Insecta</taxon>
        <taxon>Pterygota</taxon>
        <taxon>Neoptera</taxon>
        <taxon>Paraneoptera</taxon>
        <taxon>Hemiptera</taxon>
        <taxon>Sternorrhyncha</taxon>
        <taxon>Aphidomorpha</taxon>
        <taxon>Aphidoidea</taxon>
        <taxon>Aphididae</taxon>
        <taxon>Aphidini</taxon>
        <taxon>Aphis</taxon>
        <taxon>Aphis</taxon>
    </lineage>
</organism>
<dbReference type="PANTHER" id="PTHR46179">
    <property type="entry name" value="ZINC FINGER PROTEIN"/>
    <property type="match status" value="1"/>
</dbReference>
<evidence type="ECO:0000313" key="11">
    <source>
        <dbReference type="Proteomes" id="UP000475862"/>
    </source>
</evidence>
<proteinExistence type="predicted"/>
<reference evidence="10 11" key="1">
    <citation type="submission" date="2019-08" db="EMBL/GenBank/DDBJ databases">
        <title>The genome of the soybean aphid Biotype 1, its phylome, world population structure and adaptation to the North American continent.</title>
        <authorList>
            <person name="Giordano R."/>
            <person name="Donthu R.K."/>
            <person name="Hernandez A.G."/>
            <person name="Wright C.L."/>
            <person name="Zimin A.V."/>
        </authorList>
    </citation>
    <scope>NUCLEOTIDE SEQUENCE [LARGE SCALE GENOMIC DNA]</scope>
    <source>
        <tissue evidence="10">Whole aphids</tissue>
    </source>
</reference>
<dbReference type="InterPro" id="IPR013087">
    <property type="entry name" value="Znf_C2H2_type"/>
</dbReference>
<dbReference type="AlphaFoldDB" id="A0A6G0TLC1"/>
<dbReference type="PROSITE" id="PS50157">
    <property type="entry name" value="ZINC_FINGER_C2H2_2"/>
    <property type="match status" value="4"/>
</dbReference>
<sequence>MVRQPDSYHHCPNGCGHQKSIFFCPKGCGRRYKQKCTLNRHLKFECGIQPMFKSQWYKCNEEPPTPKHFQLGPFCFVCVRCDRKYKYVRNLKKHQRYQCGVPPQFQCKIFLDIIRRCRKPSNRCEFICGCGRIYKYRRNLTRHKRYECGVSPQFQCEVCYKQFKYKNELKAHMGFVHKFVIPRIEMGP</sequence>
<comment type="caution">
    <text evidence="10">The sequence shown here is derived from an EMBL/GenBank/DDBJ whole genome shotgun (WGS) entry which is preliminary data.</text>
</comment>
<dbReference type="SMART" id="SM00355">
    <property type="entry name" value="ZnF_C2H2"/>
    <property type="match status" value="3"/>
</dbReference>
<keyword evidence="11" id="KW-1185">Reference proteome</keyword>
<protein>
    <recommendedName>
        <fullName evidence="9">C2H2-type domain-containing protein</fullName>
    </recommendedName>
</protein>
<keyword evidence="5" id="KW-0805">Transcription regulation</keyword>
<dbReference type="Pfam" id="PF00096">
    <property type="entry name" value="zf-C2H2"/>
    <property type="match status" value="3"/>
</dbReference>
<dbReference type="EMBL" id="VYZN01000027">
    <property type="protein sequence ID" value="KAE9534972.1"/>
    <property type="molecule type" value="Genomic_DNA"/>
</dbReference>
<dbReference type="GO" id="GO:0006357">
    <property type="term" value="P:regulation of transcription by RNA polymerase II"/>
    <property type="evidence" value="ECO:0007669"/>
    <property type="project" value="TreeGrafter"/>
</dbReference>
<keyword evidence="2" id="KW-0479">Metal-binding</keyword>
<dbReference type="InterPro" id="IPR036236">
    <property type="entry name" value="Znf_C2H2_sf"/>
</dbReference>
<evidence type="ECO:0000256" key="6">
    <source>
        <dbReference type="ARBA" id="ARBA00023163"/>
    </source>
</evidence>
<dbReference type="GO" id="GO:0005634">
    <property type="term" value="C:nucleus"/>
    <property type="evidence" value="ECO:0007669"/>
    <property type="project" value="UniProtKB-SubCell"/>
</dbReference>
<feature type="domain" description="C2H2-type" evidence="9">
    <location>
        <begin position="122"/>
        <end position="152"/>
    </location>
</feature>
<evidence type="ECO:0000259" key="9">
    <source>
        <dbReference type="PROSITE" id="PS50157"/>
    </source>
</evidence>
<evidence type="ECO:0000313" key="10">
    <source>
        <dbReference type="EMBL" id="KAE9534972.1"/>
    </source>
</evidence>
<comment type="subcellular location">
    <subcellularLocation>
        <location evidence="1">Nucleus</location>
    </subcellularLocation>
</comment>
<dbReference type="Gene3D" id="3.30.160.60">
    <property type="entry name" value="Classic Zinc Finger"/>
    <property type="match status" value="1"/>
</dbReference>
<name>A0A6G0TLC1_APHGL</name>
<dbReference type="GO" id="GO:0008270">
    <property type="term" value="F:zinc ion binding"/>
    <property type="evidence" value="ECO:0007669"/>
    <property type="project" value="UniProtKB-KW"/>
</dbReference>
<evidence type="ECO:0000256" key="5">
    <source>
        <dbReference type="ARBA" id="ARBA00023015"/>
    </source>
</evidence>
<evidence type="ECO:0000256" key="1">
    <source>
        <dbReference type="ARBA" id="ARBA00004123"/>
    </source>
</evidence>
<dbReference type="PANTHER" id="PTHR46179:SF13">
    <property type="entry name" value="C2H2-TYPE DOMAIN-CONTAINING PROTEIN"/>
    <property type="match status" value="1"/>
</dbReference>
<evidence type="ECO:0000256" key="2">
    <source>
        <dbReference type="ARBA" id="ARBA00022723"/>
    </source>
</evidence>
<feature type="domain" description="C2H2-type" evidence="9">
    <location>
        <begin position="76"/>
        <end position="103"/>
    </location>
</feature>
<keyword evidence="3 8" id="KW-0863">Zinc-finger</keyword>
<dbReference type="OrthoDB" id="8186305at2759"/>
<dbReference type="PROSITE" id="PS00028">
    <property type="entry name" value="ZINC_FINGER_C2H2_1"/>
    <property type="match status" value="1"/>
</dbReference>
<gene>
    <name evidence="10" type="ORF">AGLY_008264</name>
</gene>
<evidence type="ECO:0000256" key="3">
    <source>
        <dbReference type="ARBA" id="ARBA00022771"/>
    </source>
</evidence>
<accession>A0A6G0TLC1</accession>